<dbReference type="GO" id="GO:0016787">
    <property type="term" value="F:hydrolase activity"/>
    <property type="evidence" value="ECO:0007669"/>
    <property type="project" value="UniProtKB-KW"/>
</dbReference>
<evidence type="ECO:0000313" key="3">
    <source>
        <dbReference type="Proteomes" id="UP000266482"/>
    </source>
</evidence>
<keyword evidence="3" id="KW-1185">Reference proteome</keyword>
<proteinExistence type="predicted"/>
<dbReference type="Gene3D" id="3.40.50.1820">
    <property type="entry name" value="alpha/beta hydrolase"/>
    <property type="match status" value="1"/>
</dbReference>
<reference evidence="2 3" key="1">
    <citation type="submission" date="2018-09" db="EMBL/GenBank/DDBJ databases">
        <title>Paenibacillus aracenensis nov. sp. isolated from a cave in southern Spain.</title>
        <authorList>
            <person name="Jurado V."/>
            <person name="Gutierrez-Patricio S."/>
            <person name="Gonzalez-Pimentel J.L."/>
            <person name="Miller A.Z."/>
            <person name="Laiz L."/>
            <person name="Saiz-Jimenez C."/>
        </authorList>
    </citation>
    <scope>NUCLEOTIDE SEQUENCE [LARGE SCALE GENOMIC DNA]</scope>
    <source>
        <strain evidence="2 3">DSM 22867</strain>
    </source>
</reference>
<dbReference type="Proteomes" id="UP000266482">
    <property type="component" value="Unassembled WGS sequence"/>
</dbReference>
<accession>A0A3A1UTK1</accession>
<dbReference type="EMBL" id="QXQA01000010">
    <property type="protein sequence ID" value="RIX51575.1"/>
    <property type="molecule type" value="Genomic_DNA"/>
</dbReference>
<evidence type="ECO:0000259" key="1">
    <source>
        <dbReference type="Pfam" id="PF12697"/>
    </source>
</evidence>
<dbReference type="RefSeq" id="WP_119600866.1">
    <property type="nucleotide sequence ID" value="NZ_QXQA01000010.1"/>
</dbReference>
<comment type="caution">
    <text evidence="2">The sequence shown here is derived from an EMBL/GenBank/DDBJ whole genome shotgun (WGS) entry which is preliminary data.</text>
</comment>
<dbReference type="InterPro" id="IPR000073">
    <property type="entry name" value="AB_hydrolase_1"/>
</dbReference>
<dbReference type="OrthoDB" id="1376138at2"/>
<dbReference type="PANTHER" id="PTHR43689">
    <property type="entry name" value="HYDROLASE"/>
    <property type="match status" value="1"/>
</dbReference>
<name>A0A3A1UTK1_9BACL</name>
<dbReference type="AlphaFoldDB" id="A0A3A1UTK1"/>
<organism evidence="2 3">
    <name type="scientific">Paenibacillus nanensis</name>
    <dbReference type="NCBI Taxonomy" id="393251"/>
    <lineage>
        <taxon>Bacteria</taxon>
        <taxon>Bacillati</taxon>
        <taxon>Bacillota</taxon>
        <taxon>Bacilli</taxon>
        <taxon>Bacillales</taxon>
        <taxon>Paenibacillaceae</taxon>
        <taxon>Paenibacillus</taxon>
    </lineage>
</organism>
<dbReference type="PANTHER" id="PTHR43689:SF8">
    <property type="entry name" value="ALPHA_BETA-HYDROLASES SUPERFAMILY PROTEIN"/>
    <property type="match status" value="1"/>
</dbReference>
<protein>
    <submittedName>
        <fullName evidence="2">Alpha/beta hydrolase</fullName>
    </submittedName>
</protein>
<sequence length="323" mass="36973">MNAIAKRLSYNESELYWKNYQKFFPEELRLNENCLPTEEWWDWNDIRVHLDRMSVPDSKIKVILIHGAGGNGRMLAPYGRMLQINGYDVLSPDLPPYGLTYMDSLKSLDYLLWIELLTKLIEQEVKRDGKPIVLLGASIGGMLAYHASAMSTHVRGLVVTTFVDTSHSKVRDQIAPNKLISRLGKFSMDVFPFILDQFRITVSKVSRMELITNNFELTELIIKDPHAAGTKVTLRLLRTFMNMKPLIQPERFDICPVLLVHPEVDPMTPFALSEPFYNRLKGKKECVILEGSGHFSIEQPGLDQMKTAVLSFLSEIENETNRL</sequence>
<dbReference type="SUPFAM" id="SSF53474">
    <property type="entry name" value="alpha/beta-Hydrolases"/>
    <property type="match status" value="1"/>
</dbReference>
<feature type="domain" description="AB hydrolase-1" evidence="1">
    <location>
        <begin position="62"/>
        <end position="300"/>
    </location>
</feature>
<evidence type="ECO:0000313" key="2">
    <source>
        <dbReference type="EMBL" id="RIX51575.1"/>
    </source>
</evidence>
<dbReference type="InterPro" id="IPR029058">
    <property type="entry name" value="AB_hydrolase_fold"/>
</dbReference>
<dbReference type="Pfam" id="PF12697">
    <property type="entry name" value="Abhydrolase_6"/>
    <property type="match status" value="1"/>
</dbReference>
<keyword evidence="2" id="KW-0378">Hydrolase</keyword>
<gene>
    <name evidence="2" type="ORF">D3P08_16060</name>
</gene>